<evidence type="ECO:0000259" key="3">
    <source>
        <dbReference type="Pfam" id="PF06580"/>
    </source>
</evidence>
<evidence type="ECO:0000313" key="4">
    <source>
        <dbReference type="EMBL" id="MBG9378284.1"/>
    </source>
</evidence>
<proteinExistence type="predicted"/>
<feature type="domain" description="Signal transduction histidine kinase internal region" evidence="3">
    <location>
        <begin position="101"/>
        <end position="180"/>
    </location>
</feature>
<dbReference type="GO" id="GO:0016020">
    <property type="term" value="C:membrane"/>
    <property type="evidence" value="ECO:0007669"/>
    <property type="project" value="InterPro"/>
</dbReference>
<dbReference type="PANTHER" id="PTHR34220:SF7">
    <property type="entry name" value="SENSOR HISTIDINE KINASE YPDA"/>
    <property type="match status" value="1"/>
</dbReference>
<dbReference type="SUPFAM" id="SSF55874">
    <property type="entry name" value="ATPase domain of HSP90 chaperone/DNA topoisomerase II/histidine kinase"/>
    <property type="match status" value="1"/>
</dbReference>
<name>A0A931GZL1_9BACT</name>
<dbReference type="Gene3D" id="3.30.565.10">
    <property type="entry name" value="Histidine kinase-like ATPase, C-terminal domain"/>
    <property type="match status" value="1"/>
</dbReference>
<keyword evidence="2" id="KW-0812">Transmembrane</keyword>
<keyword evidence="5" id="KW-1185">Reference proteome</keyword>
<dbReference type="Proteomes" id="UP000628448">
    <property type="component" value="Unassembled WGS sequence"/>
</dbReference>
<dbReference type="InterPro" id="IPR036890">
    <property type="entry name" value="HATPase_C_sf"/>
</dbReference>
<sequence length="293" mass="33859">MLIFNNMRYYLPKHEKYWYVLIVSIIVSSICLFISNTVLKMVFKDDAQYLLILGDSLSIRFGVSFLMISCMSMISLLWYTQEEQADMEARKTEAERLSKEAELFKLRQQLQPHFLFNSLNSISALTGSQPEKARHMIQQLSDFLRGTLRRDEQQWSSLKEELEYLQLYLDIEKVRFGYRLQTQINCNEASLQLKLPALLLQPVVENAIKFGLYDTVGEVTISIHATTKNDHLEVSVENPFDPETALPLQGTGFGLASIQRRLFLLFGRHDLLQTTKTGHLFITTISIPQLQQI</sequence>
<protein>
    <submittedName>
        <fullName evidence="4">Histidine kinase</fullName>
    </submittedName>
</protein>
<dbReference type="AlphaFoldDB" id="A0A931GZL1"/>
<accession>A0A931GZL1</accession>
<keyword evidence="2" id="KW-1133">Transmembrane helix</keyword>
<feature type="coiled-coil region" evidence="1">
    <location>
        <begin position="80"/>
        <end position="109"/>
    </location>
</feature>
<organism evidence="4 5">
    <name type="scientific">Panacibacter microcysteis</name>
    <dbReference type="NCBI Taxonomy" id="2793269"/>
    <lineage>
        <taxon>Bacteria</taxon>
        <taxon>Pseudomonadati</taxon>
        <taxon>Bacteroidota</taxon>
        <taxon>Chitinophagia</taxon>
        <taxon>Chitinophagales</taxon>
        <taxon>Chitinophagaceae</taxon>
        <taxon>Panacibacter</taxon>
    </lineage>
</organism>
<dbReference type="EMBL" id="JADWYR010000002">
    <property type="protein sequence ID" value="MBG9378284.1"/>
    <property type="molecule type" value="Genomic_DNA"/>
</dbReference>
<comment type="caution">
    <text evidence="4">The sequence shown here is derived from an EMBL/GenBank/DDBJ whole genome shotgun (WGS) entry which is preliminary data.</text>
</comment>
<evidence type="ECO:0000313" key="5">
    <source>
        <dbReference type="Proteomes" id="UP000628448"/>
    </source>
</evidence>
<keyword evidence="2" id="KW-0472">Membrane</keyword>
<keyword evidence="4" id="KW-0808">Transferase</keyword>
<evidence type="ECO:0000256" key="2">
    <source>
        <dbReference type="SAM" id="Phobius"/>
    </source>
</evidence>
<keyword evidence="1" id="KW-0175">Coiled coil</keyword>
<keyword evidence="4" id="KW-0418">Kinase</keyword>
<evidence type="ECO:0000256" key="1">
    <source>
        <dbReference type="SAM" id="Coils"/>
    </source>
</evidence>
<dbReference type="InterPro" id="IPR050640">
    <property type="entry name" value="Bact_2-comp_sensor_kinase"/>
</dbReference>
<dbReference type="GO" id="GO:0000155">
    <property type="term" value="F:phosphorelay sensor kinase activity"/>
    <property type="evidence" value="ECO:0007669"/>
    <property type="project" value="InterPro"/>
</dbReference>
<reference evidence="4" key="1">
    <citation type="submission" date="2020-11" db="EMBL/GenBank/DDBJ databases">
        <title>Bacterial whole genome sequence for Panacibacter sp. DH6.</title>
        <authorList>
            <person name="Le V."/>
            <person name="Ko S."/>
            <person name="Ahn C.-Y."/>
            <person name="Oh H.-M."/>
        </authorList>
    </citation>
    <scope>NUCLEOTIDE SEQUENCE</scope>
    <source>
        <strain evidence="4">DH6</strain>
    </source>
</reference>
<dbReference type="InterPro" id="IPR010559">
    <property type="entry name" value="Sig_transdc_His_kin_internal"/>
</dbReference>
<dbReference type="PANTHER" id="PTHR34220">
    <property type="entry name" value="SENSOR HISTIDINE KINASE YPDA"/>
    <property type="match status" value="1"/>
</dbReference>
<feature type="transmembrane region" description="Helical" evidence="2">
    <location>
        <begin position="59"/>
        <end position="80"/>
    </location>
</feature>
<dbReference type="Pfam" id="PF06580">
    <property type="entry name" value="His_kinase"/>
    <property type="match status" value="1"/>
</dbReference>
<feature type="transmembrane region" description="Helical" evidence="2">
    <location>
        <begin position="17"/>
        <end position="39"/>
    </location>
</feature>
<gene>
    <name evidence="4" type="ORF">I5907_18750</name>
</gene>